<evidence type="ECO:0000256" key="6">
    <source>
        <dbReference type="HAMAP-Rule" id="MF_00735"/>
    </source>
</evidence>
<keyword evidence="7" id="KW-0689">Ribosomal protein</keyword>
<dbReference type="STRING" id="1034943.BN59_01016"/>
<dbReference type="GO" id="GO:0005829">
    <property type="term" value="C:cytosol"/>
    <property type="evidence" value="ECO:0007669"/>
    <property type="project" value="TreeGrafter"/>
</dbReference>
<dbReference type="AlphaFoldDB" id="A0A078KUM2"/>
<dbReference type="Proteomes" id="UP000044071">
    <property type="component" value="Unassembled WGS sequence"/>
</dbReference>
<dbReference type="GO" id="GO:0005840">
    <property type="term" value="C:ribosome"/>
    <property type="evidence" value="ECO:0007669"/>
    <property type="project" value="UniProtKB-KW"/>
</dbReference>
<evidence type="ECO:0000256" key="5">
    <source>
        <dbReference type="ARBA" id="ARBA00022691"/>
    </source>
</evidence>
<keyword evidence="2 6" id="KW-0963">Cytoplasm</keyword>
<dbReference type="RefSeq" id="WP_043873208.1">
    <property type="nucleotide sequence ID" value="NZ_CCVW01000001.1"/>
</dbReference>
<dbReference type="GO" id="GO:0016279">
    <property type="term" value="F:protein-lysine N-methyltransferase activity"/>
    <property type="evidence" value="ECO:0007669"/>
    <property type="project" value="TreeGrafter"/>
</dbReference>
<protein>
    <recommendedName>
        <fullName evidence="6">Ribosomal protein L11 methyltransferase</fullName>
        <shortName evidence="6">L11 Mtase</shortName>
        <ecNumber evidence="6">2.1.1.-</ecNumber>
    </recommendedName>
</protein>
<evidence type="ECO:0000256" key="2">
    <source>
        <dbReference type="ARBA" id="ARBA00022490"/>
    </source>
</evidence>
<comment type="subcellular location">
    <subcellularLocation>
        <location evidence="6">Cytoplasm</location>
    </subcellularLocation>
</comment>
<dbReference type="InterPro" id="IPR050078">
    <property type="entry name" value="Ribosomal_L11_MeTrfase_PrmA"/>
</dbReference>
<keyword evidence="3 6" id="KW-0489">Methyltransferase</keyword>
<dbReference type="NCBIfam" id="TIGR00406">
    <property type="entry name" value="prmA"/>
    <property type="match status" value="1"/>
</dbReference>
<dbReference type="SUPFAM" id="SSF53335">
    <property type="entry name" value="S-adenosyl-L-methionine-dependent methyltransferases"/>
    <property type="match status" value="1"/>
</dbReference>
<evidence type="ECO:0000313" key="7">
    <source>
        <dbReference type="EMBL" id="CDZ76741.1"/>
    </source>
</evidence>
<name>A0A078KUM2_9GAMM</name>
<dbReference type="CDD" id="cd02440">
    <property type="entry name" value="AdoMet_MTases"/>
    <property type="match status" value="1"/>
</dbReference>
<comment type="similarity">
    <text evidence="1 6">Belongs to the methyltransferase superfamily. PrmA family.</text>
</comment>
<feature type="binding site" evidence="6">
    <location>
        <position position="142"/>
    </location>
    <ligand>
        <name>S-adenosyl-L-methionine</name>
        <dbReference type="ChEBI" id="CHEBI:59789"/>
    </ligand>
</feature>
<keyword evidence="8" id="KW-1185">Reference proteome</keyword>
<dbReference type="EMBL" id="CCSB01000001">
    <property type="protein sequence ID" value="CDZ76741.1"/>
    <property type="molecule type" value="Genomic_DNA"/>
</dbReference>
<feature type="binding site" evidence="6">
    <location>
        <position position="185"/>
    </location>
    <ligand>
        <name>S-adenosyl-L-methionine</name>
        <dbReference type="ChEBI" id="CHEBI:59789"/>
    </ligand>
</feature>
<proteinExistence type="inferred from homology"/>
<dbReference type="PIRSF" id="PIRSF000401">
    <property type="entry name" value="RPL11_MTase"/>
    <property type="match status" value="1"/>
</dbReference>
<evidence type="ECO:0000256" key="3">
    <source>
        <dbReference type="ARBA" id="ARBA00022603"/>
    </source>
</evidence>
<comment type="function">
    <text evidence="6">Methylates ribosomal protein L11.</text>
</comment>
<dbReference type="PANTHER" id="PTHR43648:SF1">
    <property type="entry name" value="ELECTRON TRANSFER FLAVOPROTEIN BETA SUBUNIT LYSINE METHYLTRANSFERASE"/>
    <property type="match status" value="1"/>
</dbReference>
<feature type="binding site" evidence="6">
    <location>
        <position position="226"/>
    </location>
    <ligand>
        <name>S-adenosyl-L-methionine</name>
        <dbReference type="ChEBI" id="CHEBI:59789"/>
    </ligand>
</feature>
<dbReference type="PANTHER" id="PTHR43648">
    <property type="entry name" value="ELECTRON TRANSFER FLAVOPROTEIN BETA SUBUNIT LYSINE METHYLTRANSFERASE"/>
    <property type="match status" value="1"/>
</dbReference>
<comment type="catalytic activity">
    <reaction evidence="6">
        <text>L-lysyl-[protein] + 3 S-adenosyl-L-methionine = N(6),N(6),N(6)-trimethyl-L-lysyl-[protein] + 3 S-adenosyl-L-homocysteine + 3 H(+)</text>
        <dbReference type="Rhea" id="RHEA:54192"/>
        <dbReference type="Rhea" id="RHEA-COMP:9752"/>
        <dbReference type="Rhea" id="RHEA-COMP:13826"/>
        <dbReference type="ChEBI" id="CHEBI:15378"/>
        <dbReference type="ChEBI" id="CHEBI:29969"/>
        <dbReference type="ChEBI" id="CHEBI:57856"/>
        <dbReference type="ChEBI" id="CHEBI:59789"/>
        <dbReference type="ChEBI" id="CHEBI:61961"/>
    </reaction>
</comment>
<dbReference type="EC" id="2.1.1.-" evidence="6"/>
<reference evidence="7 8" key="1">
    <citation type="submission" date="2014-06" db="EMBL/GenBank/DDBJ databases">
        <authorList>
            <person name="Urmite Genomes Urmite Genomes"/>
        </authorList>
    </citation>
    <scope>NUCLEOTIDE SEQUENCE [LARGE SCALE GENOMIC DNA]</scope>
</reference>
<accession>A0A078KUM2</accession>
<keyword evidence="5 6" id="KW-0949">S-adenosyl-L-methionine</keyword>
<dbReference type="HAMAP" id="MF_00735">
    <property type="entry name" value="Methyltr_PrmA"/>
    <property type="match status" value="1"/>
</dbReference>
<evidence type="ECO:0000256" key="1">
    <source>
        <dbReference type="ARBA" id="ARBA00009741"/>
    </source>
</evidence>
<gene>
    <name evidence="6 7" type="primary">prmA</name>
    <name evidence="7" type="ORF">BN59_01016</name>
</gene>
<dbReference type="OrthoDB" id="9785995at2"/>
<evidence type="ECO:0000313" key="8">
    <source>
        <dbReference type="Proteomes" id="UP000044071"/>
    </source>
</evidence>
<keyword evidence="4 6" id="KW-0808">Transferase</keyword>
<feature type="binding site" evidence="6">
    <location>
        <position position="163"/>
    </location>
    <ligand>
        <name>S-adenosyl-L-methionine</name>
        <dbReference type="ChEBI" id="CHEBI:59789"/>
    </ligand>
</feature>
<keyword evidence="7" id="KW-0687">Ribonucleoprotein</keyword>
<dbReference type="Gene3D" id="3.40.50.150">
    <property type="entry name" value="Vaccinia Virus protein VP39"/>
    <property type="match status" value="1"/>
</dbReference>
<dbReference type="Pfam" id="PF06325">
    <property type="entry name" value="PrmA"/>
    <property type="match status" value="1"/>
</dbReference>
<evidence type="ECO:0000256" key="4">
    <source>
        <dbReference type="ARBA" id="ARBA00022679"/>
    </source>
</evidence>
<dbReference type="InterPro" id="IPR029063">
    <property type="entry name" value="SAM-dependent_MTases_sf"/>
</dbReference>
<organism evidence="7 8">
    <name type="scientific">Legionella massiliensis</name>
    <dbReference type="NCBI Taxonomy" id="1034943"/>
    <lineage>
        <taxon>Bacteria</taxon>
        <taxon>Pseudomonadati</taxon>
        <taxon>Pseudomonadota</taxon>
        <taxon>Gammaproteobacteria</taxon>
        <taxon>Legionellales</taxon>
        <taxon>Legionellaceae</taxon>
        <taxon>Legionella</taxon>
    </lineage>
</organism>
<dbReference type="eggNOG" id="COG2264">
    <property type="taxonomic scope" value="Bacteria"/>
</dbReference>
<dbReference type="GO" id="GO:0032259">
    <property type="term" value="P:methylation"/>
    <property type="evidence" value="ECO:0007669"/>
    <property type="project" value="UniProtKB-KW"/>
</dbReference>
<dbReference type="InterPro" id="IPR004498">
    <property type="entry name" value="Ribosomal_PrmA_MeTrfase"/>
</dbReference>
<sequence>MWYQLQIEQCHRDKVELLSEALEETGALSITLTDKNDDPVLEPEPGTTPLWPDVIVNALYQEKDEAELAKTMLSAQFEHLSYAINEIADQDWERAWMDEFKPMRFGERLWICPSWIEPPEPEAVNLILDPGLAFGTGTHPTTSLCLRWLDQADLTNKSVVDYGCGSGILALAALKLGAASVHAVDIDEQALQATQNNALSNSVESKQLIIGFPEILKEPVDLLIANILLAPLLNLRSRFKELLKDRGMLVISGILAEQAAGLIEAYQEDFNHLETINHEGWSLLAFSRC</sequence>